<organism evidence="2 3">
    <name type="scientific">Pseudomonas typographi</name>
    <dbReference type="NCBI Taxonomy" id="2715964"/>
    <lineage>
        <taxon>Bacteria</taxon>
        <taxon>Pseudomonadati</taxon>
        <taxon>Pseudomonadota</taxon>
        <taxon>Gammaproteobacteria</taxon>
        <taxon>Pseudomonadales</taxon>
        <taxon>Pseudomonadaceae</taxon>
        <taxon>Pseudomonas</taxon>
    </lineage>
</organism>
<dbReference type="InterPro" id="IPR001387">
    <property type="entry name" value="Cro/C1-type_HTH"/>
</dbReference>
<evidence type="ECO:0000313" key="3">
    <source>
        <dbReference type="Proteomes" id="UP000805841"/>
    </source>
</evidence>
<dbReference type="EMBL" id="JAAOCA010000026">
    <property type="protein sequence ID" value="MBD1600901.1"/>
    <property type="molecule type" value="Genomic_DNA"/>
</dbReference>
<proteinExistence type="predicted"/>
<evidence type="ECO:0000259" key="1">
    <source>
        <dbReference type="PROSITE" id="PS50943"/>
    </source>
</evidence>
<dbReference type="SUPFAM" id="SSF47413">
    <property type="entry name" value="lambda repressor-like DNA-binding domains"/>
    <property type="match status" value="1"/>
</dbReference>
<accession>A0ABR7Z5V9</accession>
<dbReference type="PROSITE" id="PS50943">
    <property type="entry name" value="HTH_CROC1"/>
    <property type="match status" value="1"/>
</dbReference>
<dbReference type="Proteomes" id="UP000805841">
    <property type="component" value="Unassembled WGS sequence"/>
</dbReference>
<dbReference type="InterPro" id="IPR010982">
    <property type="entry name" value="Lambda_DNA-bd_dom_sf"/>
</dbReference>
<name>A0ABR7Z5V9_9PSED</name>
<dbReference type="SMART" id="SM00530">
    <property type="entry name" value="HTH_XRE"/>
    <property type="match status" value="1"/>
</dbReference>
<comment type="caution">
    <text evidence="2">The sequence shown here is derived from an EMBL/GenBank/DDBJ whole genome shotgun (WGS) entry which is preliminary data.</text>
</comment>
<gene>
    <name evidence="2" type="ORF">HAQ05_19665</name>
</gene>
<feature type="domain" description="HTH cro/C1-type" evidence="1">
    <location>
        <begin position="8"/>
        <end position="61"/>
    </location>
</feature>
<protein>
    <submittedName>
        <fullName evidence="2">Helix-turn-helix transcriptional regulator</fullName>
    </submittedName>
</protein>
<dbReference type="RefSeq" id="WP_190423625.1">
    <property type="nucleotide sequence ID" value="NZ_JAAOCA010000026.1"/>
</dbReference>
<sequence>MESIGLRLRKERERLAMTQRRFGEIGGVEPNAQGKYESGERFPKADYLEAVAQAGVDVLYVLAGKRTPQPSDQLASDENGLLVDYRALAPADQAVVLRVAQALRASGS</sequence>
<reference evidence="2 3" key="1">
    <citation type="journal article" date="2020" name="Insects">
        <title>Bacteria Belonging to Pseudomonas typographi sp. nov. from the Bark Beetle Ips typographus Have Genomic Potential to Aid in the Host Ecology.</title>
        <authorList>
            <person name="Peral-Aranega E."/>
            <person name="Saati-Santamaria Z."/>
            <person name="Kolarik M."/>
            <person name="Rivas R."/>
            <person name="Garcia-Fraile P."/>
        </authorList>
    </citation>
    <scope>NUCLEOTIDE SEQUENCE [LARGE SCALE GENOMIC DNA]</scope>
    <source>
        <strain evidence="2 3">CA3A</strain>
    </source>
</reference>
<keyword evidence="3" id="KW-1185">Reference proteome</keyword>
<dbReference type="Gene3D" id="1.10.260.40">
    <property type="entry name" value="lambda repressor-like DNA-binding domains"/>
    <property type="match status" value="1"/>
</dbReference>
<evidence type="ECO:0000313" key="2">
    <source>
        <dbReference type="EMBL" id="MBD1600901.1"/>
    </source>
</evidence>
<dbReference type="CDD" id="cd00093">
    <property type="entry name" value="HTH_XRE"/>
    <property type="match status" value="1"/>
</dbReference>